<dbReference type="Gramene" id="TuG1812G0700001832.01.T01">
    <property type="protein sequence ID" value="TuG1812G0700001832.01.T01.cds374524"/>
    <property type="gene ID" value="TuG1812G0700001832.01"/>
</dbReference>
<accession>A0A8R7R0W9</accession>
<sequence>MDYYLIKQVCLLKFIYGAEIFLYYISLEVQDYYYQQN</sequence>
<dbReference type="AlphaFoldDB" id="A0A8R7R0W9"/>
<proteinExistence type="predicted"/>
<evidence type="ECO:0000313" key="1">
    <source>
        <dbReference type="EnsemblPlants" id="TuG1812G0700001832.01.T01.cds374524"/>
    </source>
</evidence>
<dbReference type="EnsemblPlants" id="TuG1812G0700001832.01.T01">
    <property type="protein sequence ID" value="TuG1812G0700001832.01.T01.cds374524"/>
    <property type="gene ID" value="TuG1812G0700001832.01"/>
</dbReference>
<reference evidence="1" key="2">
    <citation type="submission" date="2018-03" db="EMBL/GenBank/DDBJ databases">
        <title>The Triticum urartu genome reveals the dynamic nature of wheat genome evolution.</title>
        <authorList>
            <person name="Ling H."/>
            <person name="Ma B."/>
            <person name="Shi X."/>
            <person name="Liu H."/>
            <person name="Dong L."/>
            <person name="Sun H."/>
            <person name="Cao Y."/>
            <person name="Gao Q."/>
            <person name="Zheng S."/>
            <person name="Li Y."/>
            <person name="Yu Y."/>
            <person name="Du H."/>
            <person name="Qi M."/>
            <person name="Li Y."/>
            <person name="Yu H."/>
            <person name="Cui Y."/>
            <person name="Wang N."/>
            <person name="Chen C."/>
            <person name="Wu H."/>
            <person name="Zhao Y."/>
            <person name="Zhang J."/>
            <person name="Li Y."/>
            <person name="Zhou W."/>
            <person name="Zhang B."/>
            <person name="Hu W."/>
            <person name="Eijk M."/>
            <person name="Tang J."/>
            <person name="Witsenboer H."/>
            <person name="Zhao S."/>
            <person name="Li Z."/>
            <person name="Zhang A."/>
            <person name="Wang D."/>
            <person name="Liang C."/>
        </authorList>
    </citation>
    <scope>NUCLEOTIDE SEQUENCE [LARGE SCALE GENOMIC DNA]</scope>
    <source>
        <strain evidence="1">cv. G1812</strain>
    </source>
</reference>
<protein>
    <submittedName>
        <fullName evidence="1">Uncharacterized protein</fullName>
    </submittedName>
</protein>
<dbReference type="Proteomes" id="UP000015106">
    <property type="component" value="Chromosome 7"/>
</dbReference>
<name>A0A8R7R0W9_TRIUA</name>
<organism evidence="1 2">
    <name type="scientific">Triticum urartu</name>
    <name type="common">Red wild einkorn</name>
    <name type="synonym">Crithodium urartu</name>
    <dbReference type="NCBI Taxonomy" id="4572"/>
    <lineage>
        <taxon>Eukaryota</taxon>
        <taxon>Viridiplantae</taxon>
        <taxon>Streptophyta</taxon>
        <taxon>Embryophyta</taxon>
        <taxon>Tracheophyta</taxon>
        <taxon>Spermatophyta</taxon>
        <taxon>Magnoliopsida</taxon>
        <taxon>Liliopsida</taxon>
        <taxon>Poales</taxon>
        <taxon>Poaceae</taxon>
        <taxon>BOP clade</taxon>
        <taxon>Pooideae</taxon>
        <taxon>Triticodae</taxon>
        <taxon>Triticeae</taxon>
        <taxon>Triticinae</taxon>
        <taxon>Triticum</taxon>
    </lineage>
</organism>
<keyword evidence="2" id="KW-1185">Reference proteome</keyword>
<reference evidence="2" key="1">
    <citation type="journal article" date="2013" name="Nature">
        <title>Draft genome of the wheat A-genome progenitor Triticum urartu.</title>
        <authorList>
            <person name="Ling H.Q."/>
            <person name="Zhao S."/>
            <person name="Liu D."/>
            <person name="Wang J."/>
            <person name="Sun H."/>
            <person name="Zhang C."/>
            <person name="Fan H."/>
            <person name="Li D."/>
            <person name="Dong L."/>
            <person name="Tao Y."/>
            <person name="Gao C."/>
            <person name="Wu H."/>
            <person name="Li Y."/>
            <person name="Cui Y."/>
            <person name="Guo X."/>
            <person name="Zheng S."/>
            <person name="Wang B."/>
            <person name="Yu K."/>
            <person name="Liang Q."/>
            <person name="Yang W."/>
            <person name="Lou X."/>
            <person name="Chen J."/>
            <person name="Feng M."/>
            <person name="Jian J."/>
            <person name="Zhang X."/>
            <person name="Luo G."/>
            <person name="Jiang Y."/>
            <person name="Liu J."/>
            <person name="Wang Z."/>
            <person name="Sha Y."/>
            <person name="Zhang B."/>
            <person name="Wu H."/>
            <person name="Tang D."/>
            <person name="Shen Q."/>
            <person name="Xue P."/>
            <person name="Zou S."/>
            <person name="Wang X."/>
            <person name="Liu X."/>
            <person name="Wang F."/>
            <person name="Yang Y."/>
            <person name="An X."/>
            <person name="Dong Z."/>
            <person name="Zhang K."/>
            <person name="Zhang X."/>
            <person name="Luo M.C."/>
            <person name="Dvorak J."/>
            <person name="Tong Y."/>
            <person name="Wang J."/>
            <person name="Yang H."/>
            <person name="Li Z."/>
            <person name="Wang D."/>
            <person name="Zhang A."/>
            <person name="Wang J."/>
        </authorList>
    </citation>
    <scope>NUCLEOTIDE SEQUENCE</scope>
    <source>
        <strain evidence="2">cv. G1812</strain>
    </source>
</reference>
<evidence type="ECO:0000313" key="2">
    <source>
        <dbReference type="Proteomes" id="UP000015106"/>
    </source>
</evidence>
<reference evidence="1" key="3">
    <citation type="submission" date="2022-06" db="UniProtKB">
        <authorList>
            <consortium name="EnsemblPlants"/>
        </authorList>
    </citation>
    <scope>IDENTIFICATION</scope>
</reference>